<dbReference type="InterPro" id="IPR009072">
    <property type="entry name" value="Histone-fold"/>
</dbReference>
<dbReference type="EMBL" id="CAJFDH010000005">
    <property type="protein sequence ID" value="CAD5225661.1"/>
    <property type="molecule type" value="Genomic_DNA"/>
</dbReference>
<accession>A0A811LBV5</accession>
<dbReference type="Proteomes" id="UP000614601">
    <property type="component" value="Unassembled WGS sequence"/>
</dbReference>
<feature type="compositionally biased region" description="Polar residues" evidence="1">
    <location>
        <begin position="326"/>
        <end position="349"/>
    </location>
</feature>
<dbReference type="OrthoDB" id="10647791at2759"/>
<dbReference type="EMBL" id="CAJFCW020000005">
    <property type="protein sequence ID" value="CAG9121176.1"/>
    <property type="molecule type" value="Genomic_DNA"/>
</dbReference>
<dbReference type="GO" id="GO:0046982">
    <property type="term" value="F:protein heterodimerization activity"/>
    <property type="evidence" value="ECO:0007669"/>
    <property type="project" value="InterPro"/>
</dbReference>
<gene>
    <name evidence="2" type="ORF">BOKJ2_LOCUS11689</name>
</gene>
<feature type="region of interest" description="Disordered" evidence="1">
    <location>
        <begin position="293"/>
        <end position="362"/>
    </location>
</feature>
<dbReference type="AlphaFoldDB" id="A0A811LBV5"/>
<keyword evidence="3" id="KW-1185">Reference proteome</keyword>
<evidence type="ECO:0000313" key="3">
    <source>
        <dbReference type="Proteomes" id="UP000614601"/>
    </source>
</evidence>
<evidence type="ECO:0000313" key="2">
    <source>
        <dbReference type="EMBL" id="CAD5225661.1"/>
    </source>
</evidence>
<reference evidence="2" key="1">
    <citation type="submission" date="2020-09" db="EMBL/GenBank/DDBJ databases">
        <authorList>
            <person name="Kikuchi T."/>
        </authorList>
    </citation>
    <scope>NUCLEOTIDE SEQUENCE</scope>
    <source>
        <strain evidence="2">SH1</strain>
    </source>
</reference>
<feature type="region of interest" description="Disordered" evidence="1">
    <location>
        <begin position="145"/>
        <end position="168"/>
    </location>
</feature>
<proteinExistence type="predicted"/>
<feature type="compositionally biased region" description="Polar residues" evidence="1">
    <location>
        <begin position="156"/>
        <end position="165"/>
    </location>
</feature>
<name>A0A811LBV5_9BILA</name>
<dbReference type="CDD" id="cd00076">
    <property type="entry name" value="HFD_SF"/>
    <property type="match status" value="1"/>
</dbReference>
<sequence length="362" mass="40485">MDRTRGLSAQVQPGISTLLRTMEISATEEAENAIQKLATQLIVGIVEDSRKVAQHCDRREINFQDVKHVCDELTEIMNPRPCYGLYGLINHVNNTELPKPSYTTGMPFRCRDALFQPEMALVDDINGVEQVQLPEVEQRRVQQVQPRVNPRQGQQNSGNLLQHNFGTPLRDNVGTPLRTNIGTPMQSIIGTPLQSNIGTPLQNNIGNQRQIQPNVSNQVQQRLQNIGNQVPRIVTKQLQPNVRTPLQKQVNTPLQAIVNRRQQNVTPQAQNVVQQLPYPNVNLAQNVEHRAPLQNPDPAFEEENVGPSNQSGNRPNKPRKLDFKNAFQSASTMKLIVHNTSSAPNSPDPVNSKAGKSFTFKK</sequence>
<dbReference type="Proteomes" id="UP000783686">
    <property type="component" value="Unassembled WGS sequence"/>
</dbReference>
<organism evidence="2 3">
    <name type="scientific">Bursaphelenchus okinawaensis</name>
    <dbReference type="NCBI Taxonomy" id="465554"/>
    <lineage>
        <taxon>Eukaryota</taxon>
        <taxon>Metazoa</taxon>
        <taxon>Ecdysozoa</taxon>
        <taxon>Nematoda</taxon>
        <taxon>Chromadorea</taxon>
        <taxon>Rhabditida</taxon>
        <taxon>Tylenchina</taxon>
        <taxon>Tylenchomorpha</taxon>
        <taxon>Aphelenchoidea</taxon>
        <taxon>Aphelenchoididae</taxon>
        <taxon>Bursaphelenchus</taxon>
    </lineage>
</organism>
<feature type="compositionally biased region" description="Low complexity" evidence="1">
    <location>
        <begin position="145"/>
        <end position="155"/>
    </location>
</feature>
<evidence type="ECO:0000256" key="1">
    <source>
        <dbReference type="SAM" id="MobiDB-lite"/>
    </source>
</evidence>
<protein>
    <submittedName>
        <fullName evidence="2">Uncharacterized protein</fullName>
    </submittedName>
</protein>
<dbReference type="SUPFAM" id="SSF47113">
    <property type="entry name" value="Histone-fold"/>
    <property type="match status" value="1"/>
</dbReference>
<comment type="caution">
    <text evidence="2">The sequence shown here is derived from an EMBL/GenBank/DDBJ whole genome shotgun (WGS) entry which is preliminary data.</text>
</comment>